<evidence type="ECO:0000313" key="1">
    <source>
        <dbReference type="EMBL" id="CAG9859041.1"/>
    </source>
</evidence>
<accession>A0A9N9TRH1</accession>
<dbReference type="Proteomes" id="UP001153712">
    <property type="component" value="Chromosome 2"/>
</dbReference>
<evidence type="ECO:0000313" key="2">
    <source>
        <dbReference type="Proteomes" id="UP001153712"/>
    </source>
</evidence>
<gene>
    <name evidence="1" type="ORF">PHYEVI_LOCUS5418</name>
</gene>
<protein>
    <submittedName>
        <fullName evidence="1">Uncharacterized protein</fullName>
    </submittedName>
</protein>
<proteinExistence type="predicted"/>
<keyword evidence="2" id="KW-1185">Reference proteome</keyword>
<organism evidence="1 2">
    <name type="scientific">Phyllotreta striolata</name>
    <name type="common">Striped flea beetle</name>
    <name type="synonym">Crioceris striolata</name>
    <dbReference type="NCBI Taxonomy" id="444603"/>
    <lineage>
        <taxon>Eukaryota</taxon>
        <taxon>Metazoa</taxon>
        <taxon>Ecdysozoa</taxon>
        <taxon>Arthropoda</taxon>
        <taxon>Hexapoda</taxon>
        <taxon>Insecta</taxon>
        <taxon>Pterygota</taxon>
        <taxon>Neoptera</taxon>
        <taxon>Endopterygota</taxon>
        <taxon>Coleoptera</taxon>
        <taxon>Polyphaga</taxon>
        <taxon>Cucujiformia</taxon>
        <taxon>Chrysomeloidea</taxon>
        <taxon>Chrysomelidae</taxon>
        <taxon>Galerucinae</taxon>
        <taxon>Alticini</taxon>
        <taxon>Phyllotreta</taxon>
    </lineage>
</organism>
<dbReference type="EMBL" id="OU900095">
    <property type="protein sequence ID" value="CAG9859041.1"/>
    <property type="molecule type" value="Genomic_DNA"/>
</dbReference>
<sequence length="471" mass="54460">MFSEYNEQGESKVEYNLFKTIGLPKGEKLNQTPKEEKDINVEVLFRKSNIEDGFKVNLQKIICLALQPTQTRLNDNSKCSSLLYLPEKYQLRRLHSEKSAQGAKSYHEAFAEEKEKSNVIPVLKTISAQSICFEQEIEPIETKAQESFTSKGTFTATPKIINSSIIDFIENLNCIYHIKTKQSKSQNIKNIFSKIVKLHKPFKTRCFKYNCPYIIEEEVDVNQNYFSNACTCNKRNPGDFIEPYLKEQRIIRCFRSTCPNWHEHIETKLRNEDSKFSLKRCKRTLLDINQKLSFMQKSECILTKCKGCVDNYHKLFSSVEAFLAKKKSAFTQTSNKEWECKESNCPSANFTQSNSLGFYKNCSLETMKSKRKIKDQECACDTSDFTSEATQQASLDDTEKPKKHVSINVSRDNASKQTSIRSPLIVRKCNKNFICIEPGEFRYVNKNMSVDYGRDIIITIYPNKKDRGCIT</sequence>
<reference evidence="1" key="1">
    <citation type="submission" date="2022-01" db="EMBL/GenBank/DDBJ databases">
        <authorList>
            <person name="King R."/>
        </authorList>
    </citation>
    <scope>NUCLEOTIDE SEQUENCE</scope>
</reference>
<name>A0A9N9TRH1_PHYSR</name>
<dbReference type="AlphaFoldDB" id="A0A9N9TRH1"/>